<dbReference type="AlphaFoldDB" id="A0A934V710"/>
<accession>A0A934V710</accession>
<dbReference type="RefSeq" id="WP_200350591.1">
    <property type="nucleotide sequence ID" value="NZ_BAABHZ010000008.1"/>
</dbReference>
<reference evidence="1" key="1">
    <citation type="submission" date="2021-01" db="EMBL/GenBank/DDBJ databases">
        <title>Modified the classification status of verrucomicrobia.</title>
        <authorList>
            <person name="Feng X."/>
        </authorList>
    </citation>
    <scope>NUCLEOTIDE SEQUENCE</scope>
    <source>
        <strain evidence="1">JCM 18052</strain>
    </source>
</reference>
<protein>
    <submittedName>
        <fullName evidence="1">Uncharacterized protein</fullName>
    </submittedName>
</protein>
<keyword evidence="2" id="KW-1185">Reference proteome</keyword>
<proteinExistence type="predicted"/>
<gene>
    <name evidence="1" type="ORF">JIN84_08395</name>
</gene>
<organism evidence="1 2">
    <name type="scientific">Luteolibacter yonseiensis</name>
    <dbReference type="NCBI Taxonomy" id="1144680"/>
    <lineage>
        <taxon>Bacteria</taxon>
        <taxon>Pseudomonadati</taxon>
        <taxon>Verrucomicrobiota</taxon>
        <taxon>Verrucomicrobiia</taxon>
        <taxon>Verrucomicrobiales</taxon>
        <taxon>Verrucomicrobiaceae</taxon>
        <taxon>Luteolibacter</taxon>
    </lineage>
</organism>
<dbReference type="Proteomes" id="UP000600139">
    <property type="component" value="Unassembled WGS sequence"/>
</dbReference>
<evidence type="ECO:0000313" key="1">
    <source>
        <dbReference type="EMBL" id="MBK1815632.1"/>
    </source>
</evidence>
<dbReference type="EMBL" id="JAENIK010000009">
    <property type="protein sequence ID" value="MBK1815632.1"/>
    <property type="molecule type" value="Genomic_DNA"/>
</dbReference>
<evidence type="ECO:0000313" key="2">
    <source>
        <dbReference type="Proteomes" id="UP000600139"/>
    </source>
</evidence>
<sequence>MRASGELSLPLGHLNEAEAVDLERFLPGAAGRFFLEAFQFFDALAFQIDSARPRIDRLGSEAVLNRESICHHPFENRIFENPWID</sequence>
<name>A0A934V710_9BACT</name>
<comment type="caution">
    <text evidence="1">The sequence shown here is derived from an EMBL/GenBank/DDBJ whole genome shotgun (WGS) entry which is preliminary data.</text>
</comment>